<proteinExistence type="predicted"/>
<dbReference type="Proteomes" id="UP000070054">
    <property type="component" value="Unassembled WGS sequence"/>
</dbReference>
<evidence type="ECO:0000313" key="1">
    <source>
        <dbReference type="EMBL" id="KXH33416.1"/>
    </source>
</evidence>
<gene>
    <name evidence="1" type="ORF">CNYM01_05052</name>
</gene>
<dbReference type="EMBL" id="JEMN01001564">
    <property type="protein sequence ID" value="KXH33416.1"/>
    <property type="molecule type" value="Genomic_DNA"/>
</dbReference>
<dbReference type="AlphaFoldDB" id="A0A135SBX1"/>
<organism evidence="1 2">
    <name type="scientific">Colletotrichum nymphaeae SA-01</name>
    <dbReference type="NCBI Taxonomy" id="1460502"/>
    <lineage>
        <taxon>Eukaryota</taxon>
        <taxon>Fungi</taxon>
        <taxon>Dikarya</taxon>
        <taxon>Ascomycota</taxon>
        <taxon>Pezizomycotina</taxon>
        <taxon>Sordariomycetes</taxon>
        <taxon>Hypocreomycetidae</taxon>
        <taxon>Glomerellales</taxon>
        <taxon>Glomerellaceae</taxon>
        <taxon>Colletotrichum</taxon>
        <taxon>Colletotrichum acutatum species complex</taxon>
    </lineage>
</organism>
<accession>A0A135SBX1</accession>
<reference evidence="1 2" key="1">
    <citation type="submission" date="2014-02" db="EMBL/GenBank/DDBJ databases">
        <title>The genome sequence of Colletotrichum nymphaeae SA-01.</title>
        <authorList>
            <person name="Baroncelli R."/>
            <person name="Thon M.R."/>
        </authorList>
    </citation>
    <scope>NUCLEOTIDE SEQUENCE [LARGE SCALE GENOMIC DNA]</scope>
    <source>
        <strain evidence="1 2">SA-01</strain>
    </source>
</reference>
<keyword evidence="2" id="KW-1185">Reference proteome</keyword>
<protein>
    <submittedName>
        <fullName evidence="1">Uncharacterized protein</fullName>
    </submittedName>
</protein>
<name>A0A135SBX1_9PEZI</name>
<evidence type="ECO:0000313" key="2">
    <source>
        <dbReference type="Proteomes" id="UP000070054"/>
    </source>
</evidence>
<sequence>MLEQDALVDWNHSMENEAGAYLQSVEENRFIVRHPSGASPESAKIHFVLWALGTSLPRAANVERGSFISDVLCSPYSYQLDETDDPPALSLESERELSLQIGNFDQSQRCQHIIY</sequence>
<comment type="caution">
    <text evidence="1">The sequence shown here is derived from an EMBL/GenBank/DDBJ whole genome shotgun (WGS) entry which is preliminary data.</text>
</comment>